<gene>
    <name evidence="1" type="ORF">NSJP_3135</name>
</gene>
<organism evidence="1 2">
    <name type="scientific">Nitrospira japonica</name>
    <dbReference type="NCBI Taxonomy" id="1325564"/>
    <lineage>
        <taxon>Bacteria</taxon>
        <taxon>Pseudomonadati</taxon>
        <taxon>Nitrospirota</taxon>
        <taxon>Nitrospiria</taxon>
        <taxon>Nitrospirales</taxon>
        <taxon>Nitrospiraceae</taxon>
        <taxon>Nitrospira</taxon>
    </lineage>
</organism>
<evidence type="ECO:0000313" key="1">
    <source>
        <dbReference type="EMBL" id="SLM49302.1"/>
    </source>
</evidence>
<evidence type="ECO:0000313" key="2">
    <source>
        <dbReference type="Proteomes" id="UP000192042"/>
    </source>
</evidence>
<keyword evidence="2" id="KW-1185">Reference proteome</keyword>
<accession>A0A1W1I8F1</accession>
<proteinExistence type="predicted"/>
<dbReference type="Proteomes" id="UP000192042">
    <property type="component" value="Chromosome I"/>
</dbReference>
<reference evidence="1 2" key="1">
    <citation type="submission" date="2017-03" db="EMBL/GenBank/DDBJ databases">
        <authorList>
            <person name="Afonso C.L."/>
            <person name="Miller P.J."/>
            <person name="Scott M.A."/>
            <person name="Spackman E."/>
            <person name="Goraichik I."/>
            <person name="Dimitrov K.M."/>
            <person name="Suarez D.L."/>
            <person name="Swayne D.E."/>
        </authorList>
    </citation>
    <scope>NUCLEOTIDE SEQUENCE [LARGE SCALE GENOMIC DNA]</scope>
    <source>
        <strain evidence="1">Genome sequencing of Nitrospira japonica strain NJ11</strain>
    </source>
</reference>
<dbReference type="AlphaFoldDB" id="A0A1W1I8F1"/>
<dbReference type="EMBL" id="LT828648">
    <property type="protein sequence ID" value="SLM49302.1"/>
    <property type="molecule type" value="Genomic_DNA"/>
</dbReference>
<sequence>MTVFSLADILHFIALENRRWYRQVTRIPTAPVNLERIGLHAQKVRVDEENGNHQKLDRVPL</sequence>
<name>A0A1W1I8F1_9BACT</name>
<dbReference type="KEGG" id="nja:NSJP_3135"/>
<protein>
    <submittedName>
        <fullName evidence="1">Uncharacterized protein</fullName>
    </submittedName>
</protein>